<dbReference type="GO" id="GO:0005524">
    <property type="term" value="F:ATP binding"/>
    <property type="evidence" value="ECO:0007669"/>
    <property type="project" value="UniProtKB-KW"/>
</dbReference>
<keyword evidence="2" id="KW-0067">ATP-binding</keyword>
<feature type="domain" description="Aminoglycoside phosphotransferase" evidence="3">
    <location>
        <begin position="27"/>
        <end position="255"/>
    </location>
</feature>
<dbReference type="EMBL" id="DWUQ01000114">
    <property type="protein sequence ID" value="HJD44512.1"/>
    <property type="molecule type" value="Genomic_DNA"/>
</dbReference>
<sequence>MASTRYQQLLLWLGSLDINGPLQLEGLTRASSDASFRQYYRLKHADTTLIVMDAPPSTENNEAFIDITQRLADQGLNVPQILAQNLDLGFLVLSDLGDLNYYHALHQGLDNDTVQSLYRQALFSLVRLQQADTQGLPLYNAPKMLEELGLFETWYVNQHCQTEFTPTEQAQLEQCFAVLVADNTQAAQVLVHRDYHSPNLMLPQDASLQPGIIDYQDAVLGPITYDLASLVMDARYSWDEAQQLDWAIRYWEAAKAAQLPVNTNFADFHRAYEWMSVQRNLRILGVFARLALRDHKPQYLDHIPRVAAYIRQVVSRYEALFPIRKLFDRLESRTTVLGVTL</sequence>
<dbReference type="Gene3D" id="3.30.200.20">
    <property type="entry name" value="Phosphorylase Kinase, domain 1"/>
    <property type="match status" value="1"/>
</dbReference>
<dbReference type="PANTHER" id="PTHR33540">
    <property type="entry name" value="TRNA THREONYLCARBAMOYLADENOSINE BIOSYNTHESIS PROTEIN TSAE"/>
    <property type="match status" value="1"/>
</dbReference>
<comment type="caution">
    <text evidence="4">The sequence shown here is derived from an EMBL/GenBank/DDBJ whole genome shotgun (WGS) entry which is preliminary data.</text>
</comment>
<organism evidence="4 5">
    <name type="scientific">Candidatus Paenalcaligenes intestinipullorum</name>
    <dbReference type="NCBI Taxonomy" id="2838718"/>
    <lineage>
        <taxon>Bacteria</taxon>
        <taxon>Pseudomonadati</taxon>
        <taxon>Pseudomonadota</taxon>
        <taxon>Betaproteobacteria</taxon>
        <taxon>Burkholderiales</taxon>
        <taxon>Alcaligenaceae</taxon>
        <taxon>Paenalcaligenes</taxon>
    </lineage>
</organism>
<evidence type="ECO:0000256" key="1">
    <source>
        <dbReference type="ARBA" id="ARBA00022741"/>
    </source>
</evidence>
<evidence type="ECO:0000256" key="2">
    <source>
        <dbReference type="ARBA" id="ARBA00022840"/>
    </source>
</evidence>
<dbReference type="InterPro" id="IPR011009">
    <property type="entry name" value="Kinase-like_dom_sf"/>
</dbReference>
<dbReference type="PANTHER" id="PTHR33540:SF1">
    <property type="entry name" value="N-ACETYLMURAMATE_N-ACETYLGLUCOSAMINE KINASE"/>
    <property type="match status" value="1"/>
</dbReference>
<dbReference type="SUPFAM" id="SSF56112">
    <property type="entry name" value="Protein kinase-like (PK-like)"/>
    <property type="match status" value="1"/>
</dbReference>
<accession>A0A9D2RHG4</accession>
<dbReference type="Proteomes" id="UP000823889">
    <property type="component" value="Unassembled WGS sequence"/>
</dbReference>
<dbReference type="Pfam" id="PF01636">
    <property type="entry name" value="APH"/>
    <property type="match status" value="1"/>
</dbReference>
<evidence type="ECO:0000313" key="4">
    <source>
        <dbReference type="EMBL" id="HJD44512.1"/>
    </source>
</evidence>
<dbReference type="InterPro" id="IPR002575">
    <property type="entry name" value="Aminoglycoside_PTrfase"/>
</dbReference>
<reference evidence="4" key="2">
    <citation type="submission" date="2021-04" db="EMBL/GenBank/DDBJ databases">
        <authorList>
            <person name="Gilroy R."/>
        </authorList>
    </citation>
    <scope>NUCLEOTIDE SEQUENCE</scope>
    <source>
        <strain evidence="4">9264</strain>
    </source>
</reference>
<gene>
    <name evidence="4" type="ORF">H9906_05735</name>
</gene>
<protein>
    <submittedName>
        <fullName evidence="4">Phosphotransferase</fullName>
    </submittedName>
</protein>
<evidence type="ECO:0000259" key="3">
    <source>
        <dbReference type="Pfam" id="PF01636"/>
    </source>
</evidence>
<evidence type="ECO:0000313" key="5">
    <source>
        <dbReference type="Proteomes" id="UP000823889"/>
    </source>
</evidence>
<proteinExistence type="predicted"/>
<reference evidence="4" key="1">
    <citation type="journal article" date="2021" name="PeerJ">
        <title>Extensive microbial diversity within the chicken gut microbiome revealed by metagenomics and culture.</title>
        <authorList>
            <person name="Gilroy R."/>
            <person name="Ravi A."/>
            <person name="Getino M."/>
            <person name="Pursley I."/>
            <person name="Horton D.L."/>
            <person name="Alikhan N.F."/>
            <person name="Baker D."/>
            <person name="Gharbi K."/>
            <person name="Hall N."/>
            <person name="Watson M."/>
            <person name="Adriaenssens E.M."/>
            <person name="Foster-Nyarko E."/>
            <person name="Jarju S."/>
            <person name="Secka A."/>
            <person name="Antonio M."/>
            <person name="Oren A."/>
            <person name="Chaudhuri R.R."/>
            <person name="La Ragione R."/>
            <person name="Hildebrand F."/>
            <person name="Pallen M.J."/>
        </authorList>
    </citation>
    <scope>NUCLEOTIDE SEQUENCE</scope>
    <source>
        <strain evidence="4">9264</strain>
    </source>
</reference>
<dbReference type="AlphaFoldDB" id="A0A9D2RHG4"/>
<name>A0A9D2RHG4_9BURK</name>
<dbReference type="Gene3D" id="3.90.1200.10">
    <property type="match status" value="1"/>
</dbReference>
<keyword evidence="1" id="KW-0547">Nucleotide-binding</keyword>